<gene>
    <name evidence="9" type="ORF">DUNSADRAFT_16553</name>
</gene>
<comment type="subcellular location">
    <subcellularLocation>
        <location evidence="1">Cytoplasm</location>
    </subcellularLocation>
</comment>
<evidence type="ECO:0000256" key="6">
    <source>
        <dbReference type="ARBA" id="ARBA00022728"/>
    </source>
</evidence>
<comment type="similarity">
    <text evidence="2">Belongs to the CRIPT family.</text>
</comment>
<keyword evidence="5" id="KW-0507">mRNA processing</keyword>
<dbReference type="EMBL" id="MU069512">
    <property type="protein sequence ID" value="KAF5840462.1"/>
    <property type="molecule type" value="Genomic_DNA"/>
</dbReference>
<proteinExistence type="inferred from homology"/>
<keyword evidence="7" id="KW-0508">mRNA splicing</keyword>
<dbReference type="Proteomes" id="UP000815325">
    <property type="component" value="Unassembled WGS sequence"/>
</dbReference>
<dbReference type="PANTHER" id="PTHR11805">
    <property type="entry name" value="CYSTEINE-RICH PDZ-BINDING PROTEIN"/>
    <property type="match status" value="1"/>
</dbReference>
<protein>
    <recommendedName>
        <fullName evidence="3">Cysteine-rich PDZ-binding protein</fullName>
    </recommendedName>
    <alternativeName>
        <fullName evidence="8">Cysteine-rich interactor of PDZ three</fullName>
    </alternativeName>
</protein>
<evidence type="ECO:0000313" key="10">
    <source>
        <dbReference type="Proteomes" id="UP000815325"/>
    </source>
</evidence>
<comment type="caution">
    <text evidence="9">The sequence shown here is derived from an EMBL/GenBank/DDBJ whole genome shotgun (WGS) entry which is preliminary data.</text>
</comment>
<keyword evidence="4" id="KW-0963">Cytoplasm</keyword>
<organism evidence="9 10">
    <name type="scientific">Dunaliella salina</name>
    <name type="common">Green alga</name>
    <name type="synonym">Protococcus salinus</name>
    <dbReference type="NCBI Taxonomy" id="3046"/>
    <lineage>
        <taxon>Eukaryota</taxon>
        <taxon>Viridiplantae</taxon>
        <taxon>Chlorophyta</taxon>
        <taxon>core chlorophytes</taxon>
        <taxon>Chlorophyceae</taxon>
        <taxon>CS clade</taxon>
        <taxon>Chlamydomonadales</taxon>
        <taxon>Dunaliellaceae</taxon>
        <taxon>Dunaliella</taxon>
    </lineage>
</organism>
<keyword evidence="6" id="KW-0747">Spliceosome</keyword>
<evidence type="ECO:0000256" key="8">
    <source>
        <dbReference type="ARBA" id="ARBA00032518"/>
    </source>
</evidence>
<sequence length="98" mass="10944">MVCEKCEKKIASGVACPDKWKDGASNTIQSGKVKVNENKLLTKKNRYTPYAGGKCTVCKTGLHKPDHKYCHQCAYQKGLCEMCGKQILDVKKYKQSKA</sequence>
<name>A0ABQ7H0S6_DUNSA</name>
<evidence type="ECO:0000313" key="9">
    <source>
        <dbReference type="EMBL" id="KAF5840462.1"/>
    </source>
</evidence>
<dbReference type="InterPro" id="IPR019367">
    <property type="entry name" value="PDZ-binding_CRIPT"/>
</dbReference>
<evidence type="ECO:0000256" key="3">
    <source>
        <dbReference type="ARBA" id="ARBA00018615"/>
    </source>
</evidence>
<reference evidence="9" key="1">
    <citation type="submission" date="2017-08" db="EMBL/GenBank/DDBJ databases">
        <authorList>
            <person name="Polle J.E."/>
            <person name="Barry K."/>
            <person name="Cushman J."/>
            <person name="Schmutz J."/>
            <person name="Tran D."/>
            <person name="Hathwaick L.T."/>
            <person name="Yim W.C."/>
            <person name="Jenkins J."/>
            <person name="Mckie-Krisberg Z.M."/>
            <person name="Prochnik S."/>
            <person name="Lindquist E."/>
            <person name="Dockter R.B."/>
            <person name="Adam C."/>
            <person name="Molina H."/>
            <person name="Bunkerborg J."/>
            <person name="Jin E."/>
            <person name="Buchheim M."/>
            <person name="Magnuson J."/>
        </authorList>
    </citation>
    <scope>NUCLEOTIDE SEQUENCE</scope>
    <source>
        <strain evidence="9">CCAP 19/18</strain>
    </source>
</reference>
<evidence type="ECO:0000256" key="4">
    <source>
        <dbReference type="ARBA" id="ARBA00022490"/>
    </source>
</evidence>
<evidence type="ECO:0000256" key="2">
    <source>
        <dbReference type="ARBA" id="ARBA00009021"/>
    </source>
</evidence>
<dbReference type="Pfam" id="PF10235">
    <property type="entry name" value="Cript"/>
    <property type="match status" value="1"/>
</dbReference>
<accession>A0ABQ7H0S6</accession>
<evidence type="ECO:0000256" key="7">
    <source>
        <dbReference type="ARBA" id="ARBA00023187"/>
    </source>
</evidence>
<evidence type="ECO:0000256" key="5">
    <source>
        <dbReference type="ARBA" id="ARBA00022664"/>
    </source>
</evidence>
<evidence type="ECO:0000256" key="1">
    <source>
        <dbReference type="ARBA" id="ARBA00004496"/>
    </source>
</evidence>
<keyword evidence="10" id="KW-1185">Reference proteome</keyword>
<dbReference type="PANTHER" id="PTHR11805:SF1">
    <property type="entry name" value="CYSTEINE-RICH PDZ-BINDING PROTEIN"/>
    <property type="match status" value="1"/>
</dbReference>